<dbReference type="PANTHER" id="PTHR34846">
    <property type="entry name" value="4-CARBOXYMUCONOLACTONE DECARBOXYLASE FAMILY PROTEIN (AFU_ORTHOLOGUE AFUA_6G11590)"/>
    <property type="match status" value="1"/>
</dbReference>
<sequence>MGSKLGIADEKILTLADYATSPLYNELERVTLAYADNMTITGQEVSDNDFARLREFYTDDELVELTEIIAWENASSKFNRALRIPSQGLWKQKELKQG</sequence>
<dbReference type="PANTHER" id="PTHR34846:SF10">
    <property type="entry name" value="CYTOPLASMIC PROTEIN"/>
    <property type="match status" value="1"/>
</dbReference>
<evidence type="ECO:0008006" key="3">
    <source>
        <dbReference type="Google" id="ProtNLM"/>
    </source>
</evidence>
<organism evidence="1 2">
    <name type="scientific">Dictyobacter alpinus</name>
    <dbReference type="NCBI Taxonomy" id="2014873"/>
    <lineage>
        <taxon>Bacteria</taxon>
        <taxon>Bacillati</taxon>
        <taxon>Chloroflexota</taxon>
        <taxon>Ktedonobacteria</taxon>
        <taxon>Ktedonobacterales</taxon>
        <taxon>Dictyobacteraceae</taxon>
        <taxon>Dictyobacter</taxon>
    </lineage>
</organism>
<comment type="caution">
    <text evidence="1">The sequence shown here is derived from an EMBL/GenBank/DDBJ whole genome shotgun (WGS) entry which is preliminary data.</text>
</comment>
<protein>
    <recommendedName>
        <fullName evidence="3">Carboxymuconolactone decarboxylase-like domain-containing protein</fullName>
    </recommendedName>
</protein>
<evidence type="ECO:0000313" key="2">
    <source>
        <dbReference type="Proteomes" id="UP000287171"/>
    </source>
</evidence>
<keyword evidence="2" id="KW-1185">Reference proteome</keyword>
<dbReference type="SUPFAM" id="SSF69118">
    <property type="entry name" value="AhpD-like"/>
    <property type="match status" value="1"/>
</dbReference>
<dbReference type="InterPro" id="IPR029032">
    <property type="entry name" value="AhpD-like"/>
</dbReference>
<dbReference type="Gene3D" id="1.20.1290.10">
    <property type="entry name" value="AhpD-like"/>
    <property type="match status" value="1"/>
</dbReference>
<proteinExistence type="predicted"/>
<reference evidence="2" key="1">
    <citation type="submission" date="2018-12" db="EMBL/GenBank/DDBJ databases">
        <title>Tengunoibacter tsumagoiensis gen. nov., sp. nov., Dictyobacter kobayashii sp. nov., D. alpinus sp. nov., and D. joshuensis sp. nov. and description of Dictyobacteraceae fam. nov. within the order Ktedonobacterales isolated from Tengu-no-mugimeshi.</title>
        <authorList>
            <person name="Wang C.M."/>
            <person name="Zheng Y."/>
            <person name="Sakai Y."/>
            <person name="Toyoda A."/>
            <person name="Minakuchi Y."/>
            <person name="Abe K."/>
            <person name="Yokota A."/>
            <person name="Yabe S."/>
        </authorList>
    </citation>
    <scope>NUCLEOTIDE SEQUENCE [LARGE SCALE GENOMIC DNA]</scope>
    <source>
        <strain evidence="2">Uno16</strain>
    </source>
</reference>
<dbReference type="OrthoDB" id="9807087at2"/>
<evidence type="ECO:0000313" key="1">
    <source>
        <dbReference type="EMBL" id="GCE26533.1"/>
    </source>
</evidence>
<dbReference type="AlphaFoldDB" id="A0A402B5B9"/>
<dbReference type="EMBL" id="BIFT01000001">
    <property type="protein sequence ID" value="GCE26533.1"/>
    <property type="molecule type" value="Genomic_DNA"/>
</dbReference>
<name>A0A402B5B9_9CHLR</name>
<dbReference type="RefSeq" id="WP_126626974.1">
    <property type="nucleotide sequence ID" value="NZ_BIFT01000001.1"/>
</dbReference>
<dbReference type="Proteomes" id="UP000287171">
    <property type="component" value="Unassembled WGS sequence"/>
</dbReference>
<accession>A0A402B5B9</accession>
<gene>
    <name evidence="1" type="ORF">KDA_20170</name>
</gene>